<gene>
    <name evidence="2" type="ORF">Tci_894586</name>
</gene>
<evidence type="ECO:0000313" key="2">
    <source>
        <dbReference type="EMBL" id="GFD22617.1"/>
    </source>
</evidence>
<protein>
    <submittedName>
        <fullName evidence="2">Uncharacterized protein</fullName>
    </submittedName>
</protein>
<evidence type="ECO:0000256" key="1">
    <source>
        <dbReference type="SAM" id="MobiDB-lite"/>
    </source>
</evidence>
<accession>A0A699UJC4</accession>
<organism evidence="2">
    <name type="scientific">Tanacetum cinerariifolium</name>
    <name type="common">Dalmatian daisy</name>
    <name type="synonym">Chrysanthemum cinerariifolium</name>
    <dbReference type="NCBI Taxonomy" id="118510"/>
    <lineage>
        <taxon>Eukaryota</taxon>
        <taxon>Viridiplantae</taxon>
        <taxon>Streptophyta</taxon>
        <taxon>Embryophyta</taxon>
        <taxon>Tracheophyta</taxon>
        <taxon>Spermatophyta</taxon>
        <taxon>Magnoliopsida</taxon>
        <taxon>eudicotyledons</taxon>
        <taxon>Gunneridae</taxon>
        <taxon>Pentapetalae</taxon>
        <taxon>asterids</taxon>
        <taxon>campanulids</taxon>
        <taxon>Asterales</taxon>
        <taxon>Asteraceae</taxon>
        <taxon>Asteroideae</taxon>
        <taxon>Anthemideae</taxon>
        <taxon>Anthemidinae</taxon>
        <taxon>Tanacetum</taxon>
    </lineage>
</organism>
<dbReference type="AlphaFoldDB" id="A0A699UJC4"/>
<feature type="non-terminal residue" evidence="2">
    <location>
        <position position="1"/>
    </location>
</feature>
<reference evidence="2" key="1">
    <citation type="journal article" date="2019" name="Sci. Rep.">
        <title>Draft genome of Tanacetum cinerariifolium, the natural source of mosquito coil.</title>
        <authorList>
            <person name="Yamashiro T."/>
            <person name="Shiraishi A."/>
            <person name="Satake H."/>
            <person name="Nakayama K."/>
        </authorList>
    </citation>
    <scope>NUCLEOTIDE SEQUENCE</scope>
</reference>
<comment type="caution">
    <text evidence="2">The sequence shown here is derived from an EMBL/GenBank/DDBJ whole genome shotgun (WGS) entry which is preliminary data.</text>
</comment>
<name>A0A699UJC4_TANCI</name>
<feature type="region of interest" description="Disordered" evidence="1">
    <location>
        <begin position="53"/>
        <end position="90"/>
    </location>
</feature>
<feature type="non-terminal residue" evidence="2">
    <location>
        <position position="90"/>
    </location>
</feature>
<dbReference type="EMBL" id="BKCJ011338638">
    <property type="protein sequence ID" value="GFD22617.1"/>
    <property type="molecule type" value="Genomic_DNA"/>
</dbReference>
<sequence length="90" mass="9184">QARAGGALRGRCAGRARVWGVEHRKPGPRRAAGVFGWGGGARRNPALFAQLGPHRRPLPAPAPGRNADHAPKRPAVAARCGNPGSATGAA</sequence>
<proteinExistence type="predicted"/>